<evidence type="ECO:0000256" key="9">
    <source>
        <dbReference type="ARBA" id="ARBA00023136"/>
    </source>
</evidence>
<evidence type="ECO:0000256" key="2">
    <source>
        <dbReference type="ARBA" id="ARBA00022448"/>
    </source>
</evidence>
<keyword evidence="8" id="KW-0406">Ion transport</keyword>
<proteinExistence type="predicted"/>
<keyword evidence="6" id="KW-0630">Potassium</keyword>
<dbReference type="InterPro" id="IPR003929">
    <property type="entry name" value="K_chnl_BK_asu"/>
</dbReference>
<evidence type="ECO:0000256" key="3">
    <source>
        <dbReference type="ARBA" id="ARBA00022538"/>
    </source>
</evidence>
<sequence>MDILEEDVVVNTTTTPVDTRAKDAFTTVTKKHVITQASWEEAQAQLILFLSLWGGLFVVTLLLGISRRLWSPESMNRKLSQQLAVLKSSVYWNIFMFILMIFLVVLYVLRSEGMTLDENLTFVELTAAAFYSTEAFITWLHFSSAGVDGILAFFFNYVFVACLVIPSVLYRSLSGQTSHFSFAFCASVRASQIWCDWVMFHRRGRMKFTDHLTMYAATFLSGTFSIGMFIREMETLDGVDPNFLNGSEPPTGENATAVERWSVYASLYLMFVNTCKTGFGDLHPRNPVAQVLSVVGTGACAYLVIGVLMKVLQNNETGGLSRPRYPNRSGFRHIVITGTPSLQVLVDFLHEFFHKDNQDSTEDLDVVILYVEGQRNVMQQLAQRLSVGGSDDLRILQKVWMVEGSALKPEDLNRVRFQACSAAFLLPNMYASDPEREDVSNIMRALTMKRHTSYVHLLCMVMKAHSVEGLMSVGVPPQDVICFDDVIQGILGKAAEVQGYLTLAASLLKTSKMLSNAEITKKGHSWAEDYASSLAMTIFEVDLASSYKTVPFCEVAADICDRSGFRAYLIGLAEEALFPADKTEYVLFPNKYYRVGLQQDRDVKGIVMAKKREDIRQALPGRAIKWSPESWATGSGQVQANPRLSTMKASTDKEGWVRDHFTEQSDKQAYLHEKLDAAAKRRAALGLVHRGKLSRVEVENYLDESNDDFFDTRDELEDIMEDPTSEVMQDPFERALLERRMEAKQQILDEKDQMDAEAADDILYGENESIRMALVQINHFEEVLYRKRMPDPIVQREDEMLWGAPVPPAETVWANAKEPPDELLVRGDHVILMSLESDLPEDEADVEEDSLATGKRKPLRPGRMLSLKTFLRSMRCQKKRRPLVVVSERVPYDWGRVANEPFVFLVLGVPYSPSTLERAGFLQAKSIVIYQKDVSRCTDAPLIDSQAVFAQRLMESLLRDSGAVRTPVILHLHMEDNTELLTESAEAKKSKGLLEMLESKTREDDDDEGGQPKRVEVEEMQQIILQHRFASSVLFSSNLVTCLMANVMFQPSLAAVISEMSKAAFVVVEVPEVWKGLTFGQLFIYMMRKRNLMPMALLRKTNAQEALDFLDSSVENRRVEDPEEKLEVIYAQVSRKMDDWRAQLTDDAEKQRYIPGDPSFKRYTLVMPLGPSYVVYNDGVICMQSTTRTTLPRTGGKRERFDDPIAHGQSANEAVR</sequence>
<evidence type="ECO:0008006" key="17">
    <source>
        <dbReference type="Google" id="ProtNLM"/>
    </source>
</evidence>
<evidence type="ECO:0000256" key="1">
    <source>
        <dbReference type="ARBA" id="ARBA00004141"/>
    </source>
</evidence>
<evidence type="ECO:0000256" key="12">
    <source>
        <dbReference type="SAM" id="Phobius"/>
    </source>
</evidence>
<evidence type="ECO:0000256" key="6">
    <source>
        <dbReference type="ARBA" id="ARBA00022958"/>
    </source>
</evidence>
<feature type="transmembrane region" description="Helical" evidence="12">
    <location>
        <begin position="149"/>
        <end position="169"/>
    </location>
</feature>
<comment type="subcellular location">
    <subcellularLocation>
        <location evidence="1">Membrane</location>
        <topology evidence="1">Multi-pass membrane protein</topology>
    </subcellularLocation>
</comment>
<feature type="domain" description="RCK N-terminal" evidence="14">
    <location>
        <begin position="332"/>
        <end position="457"/>
    </location>
</feature>
<feature type="transmembrane region" description="Helical" evidence="12">
    <location>
        <begin position="90"/>
        <end position="109"/>
    </location>
</feature>
<dbReference type="InterPro" id="IPR003148">
    <property type="entry name" value="RCK_N"/>
</dbReference>
<evidence type="ECO:0000256" key="5">
    <source>
        <dbReference type="ARBA" id="ARBA00022826"/>
    </source>
</evidence>
<accession>A0ABP0MLF5</accession>
<evidence type="ECO:0000256" key="11">
    <source>
        <dbReference type="SAM" id="MobiDB-lite"/>
    </source>
</evidence>
<gene>
    <name evidence="15" type="ORF">CCMP2556_LOCUS25916</name>
</gene>
<evidence type="ECO:0000256" key="8">
    <source>
        <dbReference type="ARBA" id="ARBA00023065"/>
    </source>
</evidence>
<evidence type="ECO:0000256" key="4">
    <source>
        <dbReference type="ARBA" id="ARBA00022692"/>
    </source>
</evidence>
<feature type="compositionally biased region" description="Basic and acidic residues" evidence="11">
    <location>
        <begin position="1196"/>
        <end position="1205"/>
    </location>
</feature>
<keyword evidence="4 12" id="KW-0812">Transmembrane</keyword>
<dbReference type="InterPro" id="IPR047871">
    <property type="entry name" value="K_chnl_Slo-like"/>
</dbReference>
<keyword evidence="5" id="KW-0631">Potassium channel</keyword>
<protein>
    <recommendedName>
        <fullName evidence="17">Calcium-activated potassium channel subunit alpha-1</fullName>
    </recommendedName>
</protein>
<reference evidence="15 16" key="1">
    <citation type="submission" date="2024-02" db="EMBL/GenBank/DDBJ databases">
        <authorList>
            <person name="Chen Y."/>
            <person name="Shah S."/>
            <person name="Dougan E. K."/>
            <person name="Thang M."/>
            <person name="Chan C."/>
        </authorList>
    </citation>
    <scope>NUCLEOTIDE SEQUENCE [LARGE SCALE GENOMIC DNA]</scope>
</reference>
<organism evidence="15 16">
    <name type="scientific">Durusdinium trenchii</name>
    <dbReference type="NCBI Taxonomy" id="1381693"/>
    <lineage>
        <taxon>Eukaryota</taxon>
        <taxon>Sar</taxon>
        <taxon>Alveolata</taxon>
        <taxon>Dinophyceae</taxon>
        <taxon>Suessiales</taxon>
        <taxon>Symbiodiniaceae</taxon>
        <taxon>Durusdinium</taxon>
    </lineage>
</organism>
<dbReference type="EMBL" id="CAXAMN010017668">
    <property type="protein sequence ID" value="CAK9050934.1"/>
    <property type="molecule type" value="Genomic_DNA"/>
</dbReference>
<feature type="transmembrane region" description="Helical" evidence="12">
    <location>
        <begin position="212"/>
        <end position="230"/>
    </location>
</feature>
<name>A0ABP0MLF5_9DINO</name>
<evidence type="ECO:0000259" key="14">
    <source>
        <dbReference type="Pfam" id="PF22614"/>
    </source>
</evidence>
<dbReference type="Gene3D" id="3.40.50.720">
    <property type="entry name" value="NAD(P)-binding Rossmann-like Domain"/>
    <property type="match status" value="1"/>
</dbReference>
<evidence type="ECO:0000313" key="15">
    <source>
        <dbReference type="EMBL" id="CAK9050934.1"/>
    </source>
</evidence>
<keyword evidence="7 12" id="KW-1133">Transmembrane helix</keyword>
<evidence type="ECO:0000256" key="10">
    <source>
        <dbReference type="ARBA" id="ARBA00023303"/>
    </source>
</evidence>
<dbReference type="SUPFAM" id="SSF81324">
    <property type="entry name" value="Voltage-gated potassium channels"/>
    <property type="match status" value="1"/>
</dbReference>
<dbReference type="Pfam" id="PF03493">
    <property type="entry name" value="BK_channel_a"/>
    <property type="match status" value="1"/>
</dbReference>
<feature type="domain" description="RCK N-terminal" evidence="14">
    <location>
        <begin position="865"/>
        <end position="957"/>
    </location>
</feature>
<dbReference type="Proteomes" id="UP001642484">
    <property type="component" value="Unassembled WGS sequence"/>
</dbReference>
<comment type="caution">
    <text evidence="15">The sequence shown here is derived from an EMBL/GenBank/DDBJ whole genome shotgun (WGS) entry which is preliminary data.</text>
</comment>
<keyword evidence="2" id="KW-0813">Transport</keyword>
<feature type="region of interest" description="Disordered" evidence="11">
    <location>
        <begin position="1190"/>
        <end position="1216"/>
    </location>
</feature>
<dbReference type="PANTHER" id="PTHR10027:SF10">
    <property type="entry name" value="SLOWPOKE 2, ISOFORM D"/>
    <property type="match status" value="1"/>
</dbReference>
<evidence type="ECO:0000256" key="7">
    <source>
        <dbReference type="ARBA" id="ARBA00022989"/>
    </source>
</evidence>
<dbReference type="Gene3D" id="1.10.287.70">
    <property type="match status" value="1"/>
</dbReference>
<evidence type="ECO:0000259" key="13">
    <source>
        <dbReference type="Pfam" id="PF03493"/>
    </source>
</evidence>
<keyword evidence="16" id="KW-1185">Reference proteome</keyword>
<dbReference type="PANTHER" id="PTHR10027">
    <property type="entry name" value="CALCIUM-ACTIVATED POTASSIUM CHANNEL ALPHA CHAIN"/>
    <property type="match status" value="1"/>
</dbReference>
<feature type="domain" description="Calcium-activated potassium channel BK alpha subunit" evidence="13">
    <location>
        <begin position="479"/>
        <end position="564"/>
    </location>
</feature>
<keyword evidence="9 12" id="KW-0472">Membrane</keyword>
<keyword evidence="3" id="KW-0633">Potassium transport</keyword>
<evidence type="ECO:0000313" key="16">
    <source>
        <dbReference type="Proteomes" id="UP001642484"/>
    </source>
</evidence>
<keyword evidence="10" id="KW-0407">Ion channel</keyword>
<feature type="transmembrane region" description="Helical" evidence="12">
    <location>
        <begin position="46"/>
        <end position="70"/>
    </location>
</feature>
<dbReference type="Pfam" id="PF22614">
    <property type="entry name" value="Slo-like_RCK"/>
    <property type="match status" value="2"/>
</dbReference>